<sequence>MACSHDTQTRPKFVYLFLGTPNEFPDSTPTVLRAEADTEVDARAKFPRWTLTFAAQIRTEAPCRLQLFSTDEGFMWVYEQRQSVKESSHA</sequence>
<reference evidence="1 2" key="1">
    <citation type="submission" date="2021-01" db="EMBL/GenBank/DDBJ databases">
        <title>FDA dAtabase for Regulatory Grade micrObial Sequences (FDA-ARGOS): Supporting development and validation of Infectious Disease Dx tests.</title>
        <authorList>
            <person name="Blissenbach B."/>
            <person name="Krut O."/>
            <person name="Tallon L."/>
            <person name="Sadzewicz L."/>
            <person name="Zhao X."/>
            <person name="Boylan J."/>
            <person name="Ott S."/>
            <person name="Bowen H."/>
            <person name="Vavikolanu K."/>
            <person name="Mehta A."/>
            <person name="Aluvathingal J."/>
            <person name="Nadendla S."/>
            <person name="Yan Y."/>
            <person name="Sichtig H."/>
        </authorList>
    </citation>
    <scope>NUCLEOTIDE SEQUENCE [LARGE SCALE GENOMIC DNA]</scope>
    <source>
        <strain evidence="1 2">FDAARGOS_1081</strain>
    </source>
</reference>
<organism evidence="1 2">
    <name type="scientific">Serratia liquefaciens</name>
    <dbReference type="NCBI Taxonomy" id="614"/>
    <lineage>
        <taxon>Bacteria</taxon>
        <taxon>Pseudomonadati</taxon>
        <taxon>Pseudomonadota</taxon>
        <taxon>Gammaproteobacteria</taxon>
        <taxon>Enterobacterales</taxon>
        <taxon>Yersiniaceae</taxon>
        <taxon>Serratia</taxon>
    </lineage>
</organism>
<evidence type="ECO:0000313" key="1">
    <source>
        <dbReference type="EMBL" id="QQU53727.1"/>
    </source>
</evidence>
<gene>
    <name evidence="1" type="ORF">I6I38_15445</name>
</gene>
<dbReference type="EMBL" id="CP068148">
    <property type="protein sequence ID" value="QQU53727.1"/>
    <property type="molecule type" value="Genomic_DNA"/>
</dbReference>
<name>A0ABX7CYP7_SERLI</name>
<evidence type="ECO:0000313" key="2">
    <source>
        <dbReference type="Proteomes" id="UP000595237"/>
    </source>
</evidence>
<dbReference type="Proteomes" id="UP000595237">
    <property type="component" value="Chromosome"/>
</dbReference>
<proteinExistence type="predicted"/>
<protein>
    <submittedName>
        <fullName evidence="1">Host cell division inhibitor Icd-like protein</fullName>
    </submittedName>
</protein>
<accession>A0ABX7CYP7</accession>
<dbReference type="RefSeq" id="WP_201895517.1">
    <property type="nucleotide sequence ID" value="NZ_CP068148.1"/>
</dbReference>
<dbReference type="NCBIfam" id="NF033153">
    <property type="entry name" value="phage_ICD_like"/>
    <property type="match status" value="1"/>
</dbReference>
<keyword evidence="2" id="KW-1185">Reference proteome</keyword>